<feature type="region of interest" description="Disordered" evidence="1">
    <location>
        <begin position="1"/>
        <end position="22"/>
    </location>
</feature>
<dbReference type="AlphaFoldDB" id="A0A0B1RR39"/>
<accession>A0A0B1RR39</accession>
<feature type="compositionally biased region" description="Basic and acidic residues" evidence="1">
    <location>
        <begin position="75"/>
        <end position="85"/>
    </location>
</feature>
<feature type="compositionally biased region" description="Polar residues" evidence="1">
    <location>
        <begin position="1"/>
        <end position="16"/>
    </location>
</feature>
<dbReference type="Proteomes" id="UP000053660">
    <property type="component" value="Unassembled WGS sequence"/>
</dbReference>
<proteinExistence type="predicted"/>
<feature type="compositionally biased region" description="Acidic residues" evidence="1">
    <location>
        <begin position="86"/>
        <end position="100"/>
    </location>
</feature>
<gene>
    <name evidence="2" type="ORF">OESDEN_24841</name>
</gene>
<evidence type="ECO:0000256" key="1">
    <source>
        <dbReference type="SAM" id="MobiDB-lite"/>
    </source>
</evidence>
<evidence type="ECO:0000313" key="2">
    <source>
        <dbReference type="EMBL" id="KHJ75543.1"/>
    </source>
</evidence>
<reference evidence="2 3" key="1">
    <citation type="submission" date="2014-03" db="EMBL/GenBank/DDBJ databases">
        <title>Draft genome of the hookworm Oesophagostomum dentatum.</title>
        <authorList>
            <person name="Mitreva M."/>
        </authorList>
    </citation>
    <scope>NUCLEOTIDE SEQUENCE [LARGE SCALE GENOMIC DNA]</scope>
    <source>
        <strain evidence="2 3">OD-Hann</strain>
    </source>
</reference>
<dbReference type="PANTHER" id="PTHR46406:SF1">
    <property type="entry name" value="NITRIC OXIDE-ASSOCIATED PROTEIN 1"/>
    <property type="match status" value="1"/>
</dbReference>
<sequence length="288" mass="32184">MTAQESISDDVSSSEGRNAGDRGYFVEAGEYVDDYVLGNTADFSYDEVAMPKYDYYGSEDAAEVIDFQLPGQSSEHSHDHSKYEVSEAESEEVLAAELEEQPATTSSKKCSGCGAQFQSENSSLPGFLPEEQLEKSLRKRAHEHVLCRRCHLLKHYNFLLNVNVCEVDYVSIMSCLRMNEEALVLLVLDITDIPGSIHRQLPHIIGSHKPMIVIANKVDLLPPDARTGYLRRFKQVVDEAVEAAGFRKHFTILHTALVSAKTGYGIEDLITVRNFSCLDFVCCFIFKG</sequence>
<dbReference type="PANTHER" id="PTHR46406">
    <property type="entry name" value="NITRIC OXIDE-ASSOCIATED PROTEIN 1"/>
    <property type="match status" value="1"/>
</dbReference>
<dbReference type="SUPFAM" id="SSF52540">
    <property type="entry name" value="P-loop containing nucleoside triphosphate hydrolases"/>
    <property type="match status" value="1"/>
</dbReference>
<evidence type="ECO:0008006" key="4">
    <source>
        <dbReference type="Google" id="ProtNLM"/>
    </source>
</evidence>
<name>A0A0B1RR39_OESDE</name>
<dbReference type="Gene3D" id="3.40.50.300">
    <property type="entry name" value="P-loop containing nucleotide triphosphate hydrolases"/>
    <property type="match status" value="1"/>
</dbReference>
<feature type="region of interest" description="Disordered" evidence="1">
    <location>
        <begin position="71"/>
        <end position="110"/>
    </location>
</feature>
<dbReference type="EMBL" id="KN612643">
    <property type="protein sequence ID" value="KHJ75543.1"/>
    <property type="molecule type" value="Genomic_DNA"/>
</dbReference>
<protein>
    <recommendedName>
        <fullName evidence="4">G domain-containing protein</fullName>
    </recommendedName>
</protein>
<evidence type="ECO:0000313" key="3">
    <source>
        <dbReference type="Proteomes" id="UP000053660"/>
    </source>
</evidence>
<organism evidence="2 3">
    <name type="scientific">Oesophagostomum dentatum</name>
    <name type="common">Nodular worm</name>
    <dbReference type="NCBI Taxonomy" id="61180"/>
    <lineage>
        <taxon>Eukaryota</taxon>
        <taxon>Metazoa</taxon>
        <taxon>Ecdysozoa</taxon>
        <taxon>Nematoda</taxon>
        <taxon>Chromadorea</taxon>
        <taxon>Rhabditida</taxon>
        <taxon>Rhabditina</taxon>
        <taxon>Rhabditomorpha</taxon>
        <taxon>Strongyloidea</taxon>
        <taxon>Strongylidae</taxon>
        <taxon>Oesophagostomum</taxon>
    </lineage>
</organism>
<dbReference type="InterPro" id="IPR052807">
    <property type="entry name" value="Mito_transl_resp_regulator"/>
</dbReference>
<keyword evidence="3" id="KW-1185">Reference proteome</keyword>
<dbReference type="OrthoDB" id="1696305at2759"/>
<dbReference type="InterPro" id="IPR027417">
    <property type="entry name" value="P-loop_NTPase"/>
</dbReference>